<sequence>MRTPLSLLVACLLAVALCPGTAHASGYPVKDSPVLTDNALYETGRLKTTSCRPAAPKAGSASSAERYLRSVARCLDATWSAHLRKAGKPFTPPRIRFHSKPRDYCGRPWPKDMLSDYCLRDSTIVFLLNGSTTKVSKQYAFMAMAHEYAHHVQKLYGIQQAYAELPHRNTRERYEQTRRYDLQADCLSAAFARSVWKSLDLPKSAWKDFLLVSIQGGDGYWGTHEYGKGESIVQWLLTGYDEASPGDCNTWTAGPSWVA</sequence>
<feature type="chain" id="PRO_5035221886" description="Metalloprotease" evidence="5">
    <location>
        <begin position="25"/>
        <end position="259"/>
    </location>
</feature>
<keyword evidence="2" id="KW-0812">Transmembrane</keyword>
<dbReference type="PANTHER" id="PTHR30168">
    <property type="entry name" value="PUTATIVE MEMBRANE PROTEIN YPFJ"/>
    <property type="match status" value="1"/>
</dbReference>
<evidence type="ECO:0000313" key="6">
    <source>
        <dbReference type="EMBL" id="GII04585.1"/>
    </source>
</evidence>
<accession>A0A8J3WWV5</accession>
<dbReference type="GO" id="GO:0016020">
    <property type="term" value="C:membrane"/>
    <property type="evidence" value="ECO:0007669"/>
    <property type="project" value="UniProtKB-SubCell"/>
</dbReference>
<dbReference type="RefSeq" id="WP_203878826.1">
    <property type="nucleotide sequence ID" value="NZ_BOOK01000052.1"/>
</dbReference>
<keyword evidence="5" id="KW-0732">Signal</keyword>
<evidence type="ECO:0000256" key="5">
    <source>
        <dbReference type="SAM" id="SignalP"/>
    </source>
</evidence>
<comment type="caution">
    <text evidence="6">The sequence shown here is derived from an EMBL/GenBank/DDBJ whole genome shotgun (WGS) entry which is preliminary data.</text>
</comment>
<keyword evidence="7" id="KW-1185">Reference proteome</keyword>
<feature type="signal peptide" evidence="5">
    <location>
        <begin position="1"/>
        <end position="24"/>
    </location>
</feature>
<dbReference type="PANTHER" id="PTHR30168:SF0">
    <property type="entry name" value="INNER MEMBRANE PROTEIN"/>
    <property type="match status" value="1"/>
</dbReference>
<name>A0A8J3WWV5_9ACTN</name>
<evidence type="ECO:0000256" key="4">
    <source>
        <dbReference type="ARBA" id="ARBA00023136"/>
    </source>
</evidence>
<dbReference type="Pfam" id="PF04228">
    <property type="entry name" value="Zn_peptidase"/>
    <property type="match status" value="1"/>
</dbReference>
<reference evidence="6" key="1">
    <citation type="submission" date="2021-01" db="EMBL/GenBank/DDBJ databases">
        <title>Whole genome shotgun sequence of Planobispora takensis NBRC 109077.</title>
        <authorList>
            <person name="Komaki H."/>
            <person name="Tamura T."/>
        </authorList>
    </citation>
    <scope>NUCLEOTIDE SEQUENCE</scope>
    <source>
        <strain evidence="6">NBRC 109077</strain>
    </source>
</reference>
<evidence type="ECO:0000313" key="7">
    <source>
        <dbReference type="Proteomes" id="UP000634476"/>
    </source>
</evidence>
<proteinExistence type="predicted"/>
<gene>
    <name evidence="6" type="ORF">Pta02_65930</name>
</gene>
<dbReference type="Proteomes" id="UP000634476">
    <property type="component" value="Unassembled WGS sequence"/>
</dbReference>
<comment type="subcellular location">
    <subcellularLocation>
        <location evidence="1">Membrane</location>
        <topology evidence="1">Single-pass membrane protein</topology>
    </subcellularLocation>
</comment>
<dbReference type="AlphaFoldDB" id="A0A8J3WWV5"/>
<evidence type="ECO:0000256" key="2">
    <source>
        <dbReference type="ARBA" id="ARBA00022692"/>
    </source>
</evidence>
<organism evidence="6 7">
    <name type="scientific">Planobispora takensis</name>
    <dbReference type="NCBI Taxonomy" id="1367882"/>
    <lineage>
        <taxon>Bacteria</taxon>
        <taxon>Bacillati</taxon>
        <taxon>Actinomycetota</taxon>
        <taxon>Actinomycetes</taxon>
        <taxon>Streptosporangiales</taxon>
        <taxon>Streptosporangiaceae</taxon>
        <taxon>Planobispora</taxon>
    </lineage>
</organism>
<keyword evidence="4" id="KW-0472">Membrane</keyword>
<protein>
    <recommendedName>
        <fullName evidence="8">Metalloprotease</fullName>
    </recommendedName>
</protein>
<evidence type="ECO:0000256" key="3">
    <source>
        <dbReference type="ARBA" id="ARBA00022989"/>
    </source>
</evidence>
<evidence type="ECO:0008006" key="8">
    <source>
        <dbReference type="Google" id="ProtNLM"/>
    </source>
</evidence>
<dbReference type="EMBL" id="BOOK01000052">
    <property type="protein sequence ID" value="GII04585.1"/>
    <property type="molecule type" value="Genomic_DNA"/>
</dbReference>
<evidence type="ECO:0000256" key="1">
    <source>
        <dbReference type="ARBA" id="ARBA00004167"/>
    </source>
</evidence>
<keyword evidence="3" id="KW-1133">Transmembrane helix</keyword>
<dbReference type="InterPro" id="IPR007343">
    <property type="entry name" value="Uncharacterised_pept_Zn_put"/>
</dbReference>